<organism evidence="1 3">
    <name type="scientific">Mycobacteroides immunogenum</name>
    <dbReference type="NCBI Taxonomy" id="83262"/>
    <lineage>
        <taxon>Bacteria</taxon>
        <taxon>Bacillati</taxon>
        <taxon>Actinomycetota</taxon>
        <taxon>Actinomycetes</taxon>
        <taxon>Mycobacteriales</taxon>
        <taxon>Mycobacteriaceae</taxon>
        <taxon>Mycobacteroides</taxon>
    </lineage>
</organism>
<evidence type="ECO:0000313" key="1">
    <source>
        <dbReference type="EMBL" id="KPG11416.1"/>
    </source>
</evidence>
<dbReference type="Proteomes" id="UP000037962">
    <property type="component" value="Unassembled WGS sequence"/>
</dbReference>
<accession>A0A7V8LPN0</accession>
<keyword evidence="4" id="KW-1185">Reference proteome</keyword>
<dbReference type="Proteomes" id="UP000037843">
    <property type="component" value="Unassembled WGS sequence"/>
</dbReference>
<evidence type="ECO:0000313" key="3">
    <source>
        <dbReference type="Proteomes" id="UP000037843"/>
    </source>
</evidence>
<name>A0A7V8LPN0_9MYCO</name>
<dbReference type="KEGG" id="miz:BAB75_01700"/>
<evidence type="ECO:0000313" key="2">
    <source>
        <dbReference type="EMBL" id="KPG34364.1"/>
    </source>
</evidence>
<sequence length="239" mass="25963">MAGTSAHVQGEYLSQYADPDPTHRHDPGIQPFEKASQFRDMVSTFDQGQYAGDIINEQAQAQHQQLLNDAARTGSDLDLNAAGRLSQGMLDGAADSVAQHPDPASLKAIKDVVGWVPNVDKVFTVGDIVQQLQQQGAQLPDGFAQDLAQARSVGDVMSYHTSVLDAMLQAHPEIAHDPSIGRFIQDGHFNSAATDANPGLKADAQVKLSNWFKDIAPRDYNLSIDHWLAQEGMGAKHQW</sequence>
<proteinExistence type="predicted"/>
<dbReference type="AlphaFoldDB" id="A0A7V8LPN0"/>
<gene>
    <name evidence="1" type="ORF">AN908_12565</name>
    <name evidence="2" type="ORF">AN912_10765</name>
</gene>
<comment type="caution">
    <text evidence="1">The sequence shown here is derived from an EMBL/GenBank/DDBJ whole genome shotgun (WGS) entry which is preliminary data.</text>
</comment>
<reference evidence="3 4" key="1">
    <citation type="submission" date="2015-09" db="EMBL/GenBank/DDBJ databases">
        <title>Genome Sequences of Mycobacterium immunogenum Isolates, Recuperated from a Chloraminated Drinking Water Distribution System Simulator Subjected to Episodes of Nitrification.</title>
        <authorList>
            <person name="Gomez-Alvarez V."/>
            <person name="Revetta R.P."/>
        </authorList>
    </citation>
    <scope>NUCLEOTIDE SEQUENCE [LARGE SCALE GENOMIC DNA]</scope>
    <source>
        <strain evidence="1 3">H008</strain>
        <strain evidence="2 4">H076</strain>
    </source>
</reference>
<protein>
    <submittedName>
        <fullName evidence="1">Uncharacterized protein</fullName>
    </submittedName>
</protein>
<dbReference type="OrthoDB" id="9930909at2"/>
<dbReference type="EMBL" id="LJFO01000006">
    <property type="protein sequence ID" value="KPG11416.1"/>
    <property type="molecule type" value="Genomic_DNA"/>
</dbReference>
<evidence type="ECO:0000313" key="4">
    <source>
        <dbReference type="Proteomes" id="UP000037962"/>
    </source>
</evidence>
<dbReference type="EMBL" id="LJFS01000011">
    <property type="protein sequence ID" value="KPG34364.1"/>
    <property type="molecule type" value="Genomic_DNA"/>
</dbReference>